<name>A0A173SN95_9FIRM</name>
<proteinExistence type="predicted"/>
<sequence length="74" mass="8198">MNGSQHICFTDSAGKALFSIPDNGLLCLFYGNGDRHFAVCHRLDDTHAEIDGVNYSLPDFAKRMKHNQISFAPA</sequence>
<organism evidence="1 2">
    <name type="scientific">Coprococcus comes</name>
    <dbReference type="NCBI Taxonomy" id="410072"/>
    <lineage>
        <taxon>Bacteria</taxon>
        <taxon>Bacillati</taxon>
        <taxon>Bacillota</taxon>
        <taxon>Clostridia</taxon>
        <taxon>Lachnospirales</taxon>
        <taxon>Lachnospiraceae</taxon>
        <taxon>Coprococcus</taxon>
    </lineage>
</organism>
<gene>
    <name evidence="1" type="ORF">ERS852574_01539</name>
</gene>
<evidence type="ECO:0000313" key="2">
    <source>
        <dbReference type="Proteomes" id="UP000095727"/>
    </source>
</evidence>
<protein>
    <submittedName>
        <fullName evidence="1">Uncharacterized protein</fullName>
    </submittedName>
</protein>
<dbReference type="AlphaFoldDB" id="A0A173SN95"/>
<dbReference type="EMBL" id="CYXR01000009">
    <property type="protein sequence ID" value="CUM91446.1"/>
    <property type="molecule type" value="Genomic_DNA"/>
</dbReference>
<dbReference type="RefSeq" id="WP_055156485.1">
    <property type="nucleotide sequence ID" value="NZ_CYXR01000009.1"/>
</dbReference>
<evidence type="ECO:0000313" key="1">
    <source>
        <dbReference type="EMBL" id="CUM91446.1"/>
    </source>
</evidence>
<reference evidence="1 2" key="1">
    <citation type="submission" date="2015-09" db="EMBL/GenBank/DDBJ databases">
        <authorList>
            <consortium name="Pathogen Informatics"/>
        </authorList>
    </citation>
    <scope>NUCLEOTIDE SEQUENCE [LARGE SCALE GENOMIC DNA]</scope>
    <source>
        <strain evidence="1 2">2789STDY5834962</strain>
    </source>
</reference>
<dbReference type="Proteomes" id="UP000095727">
    <property type="component" value="Unassembled WGS sequence"/>
</dbReference>
<accession>A0A173SN95</accession>